<dbReference type="PANTHER" id="PTHR11926">
    <property type="entry name" value="GLUCOSYL/GLUCURONOSYL TRANSFERASES"/>
    <property type="match status" value="1"/>
</dbReference>
<keyword evidence="3" id="KW-0808">Transferase</keyword>
<reference evidence="3" key="1">
    <citation type="submission" date="2017-01" db="EMBL/GenBank/DDBJ databases">
        <title>Cloning and Expression Analysis of the AmGT1 Gene in Snapdragon.</title>
        <authorList>
            <person name="Guo Y."/>
        </authorList>
    </citation>
    <scope>NUCLEOTIDE SEQUENCE</scope>
</reference>
<dbReference type="PANTHER" id="PTHR11926:SF774">
    <property type="entry name" value="UDP-GLYCOSYLTRANSFERASE 85A1-RELATED"/>
    <property type="match status" value="1"/>
</dbReference>
<dbReference type="GO" id="GO:0080044">
    <property type="term" value="F:quercetin 7-O-glucosyltransferase activity"/>
    <property type="evidence" value="ECO:0007669"/>
    <property type="project" value="TreeGrafter"/>
</dbReference>
<dbReference type="GO" id="GO:0015020">
    <property type="term" value="F:glucuronosyltransferase activity"/>
    <property type="evidence" value="ECO:0007669"/>
    <property type="project" value="UniProtKB-EC"/>
</dbReference>
<feature type="signal peptide" evidence="2">
    <location>
        <begin position="1"/>
        <end position="18"/>
    </location>
</feature>
<evidence type="ECO:0000256" key="2">
    <source>
        <dbReference type="SAM" id="SignalP"/>
    </source>
</evidence>
<keyword evidence="2" id="KW-0732">Signal</keyword>
<dbReference type="SUPFAM" id="SSF53756">
    <property type="entry name" value="UDP-Glycosyltransferase/glycogen phosphorylase"/>
    <property type="match status" value="1"/>
</dbReference>
<accession>A0A2D2CI62</accession>
<dbReference type="AlphaFoldDB" id="A0A2D2CI62"/>
<dbReference type="EMBL" id="KY417139">
    <property type="protein sequence ID" value="ATQ62190.1"/>
    <property type="molecule type" value="mRNA"/>
</dbReference>
<evidence type="ECO:0000313" key="3">
    <source>
        <dbReference type="EMBL" id="ATQ62190.1"/>
    </source>
</evidence>
<keyword evidence="3" id="KW-0328">Glycosyltransferase</keyword>
<protein>
    <submittedName>
        <fullName evidence="3">Glycosyltransferase</fullName>
        <ecNumber evidence="3">2.4.1.17</ecNumber>
    </submittedName>
</protein>
<feature type="chain" id="PRO_5013884480" evidence="2">
    <location>
        <begin position="19"/>
        <end position="277"/>
    </location>
</feature>
<dbReference type="GO" id="GO:0080043">
    <property type="term" value="F:quercetin 3-O-glucosyltransferase activity"/>
    <property type="evidence" value="ECO:0007669"/>
    <property type="project" value="TreeGrafter"/>
</dbReference>
<comment type="similarity">
    <text evidence="1">Belongs to the UDP-glycosyltransferase family.</text>
</comment>
<dbReference type="EC" id="2.4.1.17" evidence="3"/>
<evidence type="ECO:0000256" key="1">
    <source>
        <dbReference type="ARBA" id="ARBA00009995"/>
    </source>
</evidence>
<sequence length="277" mass="30163">MVFQLHIGVLAFPFGTHAAPLLTLAQRLAAAAPGTIFSFFNSADSNKSISSARVSETVANIQTNDIWDGTPEGFSGSHFEAIALFLKASPGNFEKAMEEAESETGLKISCLITDAFCWFASDMAENRGVPWVPFWTAASCSLSAHLYTDKIQNTLGSADPEEDQTVTFIPGLSNVHITDLPPEIFIDKNPTPLALTIYNMVTKLPKSTAIVLNSFEEIDPVITKDLKSKFNHFLNVGPSSQISGVYQLRHGHLPSRTRARRISRSLGNLRIPVSLVA</sequence>
<proteinExistence type="evidence at transcript level"/>
<dbReference type="Gene3D" id="3.40.50.2000">
    <property type="entry name" value="Glycogen Phosphorylase B"/>
    <property type="match status" value="1"/>
</dbReference>
<name>A0A2D2CI62_ANTMA</name>
<organism evidence="3">
    <name type="scientific">Antirrhinum majus</name>
    <name type="common">Garden snapdragon</name>
    <dbReference type="NCBI Taxonomy" id="4151"/>
    <lineage>
        <taxon>Eukaryota</taxon>
        <taxon>Viridiplantae</taxon>
        <taxon>Streptophyta</taxon>
        <taxon>Embryophyta</taxon>
        <taxon>Tracheophyta</taxon>
        <taxon>Spermatophyta</taxon>
        <taxon>Magnoliopsida</taxon>
        <taxon>eudicotyledons</taxon>
        <taxon>Gunneridae</taxon>
        <taxon>Pentapetalae</taxon>
        <taxon>asterids</taxon>
        <taxon>lamiids</taxon>
        <taxon>Lamiales</taxon>
        <taxon>Plantaginaceae</taxon>
        <taxon>Antirrhineae</taxon>
        <taxon>Antirrhinum</taxon>
    </lineage>
</organism>